<proteinExistence type="predicted"/>
<dbReference type="SUPFAM" id="SSF56601">
    <property type="entry name" value="beta-lactamase/transpeptidase-like"/>
    <property type="match status" value="1"/>
</dbReference>
<dbReference type="Proteomes" id="UP001342314">
    <property type="component" value="Unassembled WGS sequence"/>
</dbReference>
<reference evidence="2 3" key="1">
    <citation type="submission" date="2021-12" db="EMBL/GenBank/DDBJ databases">
        <title>High titer production of polyol ester of fatty acids by Rhodotorula paludigena BS15 towards product separation-free biomass refinery.</title>
        <authorList>
            <person name="Mano J."/>
            <person name="Ono H."/>
            <person name="Tanaka T."/>
            <person name="Naito K."/>
            <person name="Sushida H."/>
            <person name="Ike M."/>
            <person name="Tokuyasu K."/>
            <person name="Kitaoka M."/>
        </authorList>
    </citation>
    <scope>NUCLEOTIDE SEQUENCE [LARGE SCALE GENOMIC DNA]</scope>
    <source>
        <strain evidence="2 3">BS15</strain>
    </source>
</reference>
<gene>
    <name evidence="2" type="ORF">Rhopal_006545-T1</name>
</gene>
<feature type="domain" description="Beta-lactamase-related" evidence="1">
    <location>
        <begin position="16"/>
        <end position="310"/>
    </location>
</feature>
<accession>A0AAV5GYA3</accession>
<dbReference type="Gene3D" id="3.40.710.10">
    <property type="entry name" value="DD-peptidase/beta-lactamase superfamily"/>
    <property type="match status" value="1"/>
</dbReference>
<comment type="caution">
    <text evidence="2">The sequence shown here is derived from an EMBL/GenBank/DDBJ whole genome shotgun (WGS) entry which is preliminary data.</text>
</comment>
<evidence type="ECO:0000313" key="2">
    <source>
        <dbReference type="EMBL" id="GJN93488.1"/>
    </source>
</evidence>
<keyword evidence="3" id="KW-1185">Reference proteome</keyword>
<dbReference type="InterPro" id="IPR012338">
    <property type="entry name" value="Beta-lactam/transpept-like"/>
</dbReference>
<dbReference type="PANTHER" id="PTHR43283:SF3">
    <property type="entry name" value="BETA-LACTAMASE FAMILY PROTEIN (AFU_ORTHOLOGUE AFUA_5G07500)"/>
    <property type="match status" value="1"/>
</dbReference>
<evidence type="ECO:0000313" key="3">
    <source>
        <dbReference type="Proteomes" id="UP001342314"/>
    </source>
</evidence>
<protein>
    <recommendedName>
        <fullName evidence="1">Beta-lactamase-related domain-containing protein</fullName>
    </recommendedName>
</protein>
<organism evidence="2 3">
    <name type="scientific">Rhodotorula paludigena</name>
    <dbReference type="NCBI Taxonomy" id="86838"/>
    <lineage>
        <taxon>Eukaryota</taxon>
        <taxon>Fungi</taxon>
        <taxon>Dikarya</taxon>
        <taxon>Basidiomycota</taxon>
        <taxon>Pucciniomycotina</taxon>
        <taxon>Microbotryomycetes</taxon>
        <taxon>Sporidiobolales</taxon>
        <taxon>Sporidiobolaceae</taxon>
        <taxon>Rhodotorula</taxon>
    </lineage>
</organism>
<dbReference type="EMBL" id="BQKY01000014">
    <property type="protein sequence ID" value="GJN93488.1"/>
    <property type="molecule type" value="Genomic_DNA"/>
</dbReference>
<sequence>MAARSDVPVLYSGHAGLATADKRIQEDSIFELFSCTKLVGSIAALQLVEQDRLALEDDASLYAEELRDLKVFTGFDEHGELVLEDKERPVTVQTLFTHTAGFPYIYDEPRGQAVAEKLGLGLAPYRLNATREWLTKMPLLHQPGAHFKYGTSVDWLTYIVEKISGLDLETYVQKNIFRPLGITDISFNDNPDQIDMAEANKSDPPQPHLLRRPIPYSKTLRYGGSGLKGSAPSYLRILRALLRGGALEDESSRILRPETVDIMFRPHLQNAQQVLDLRKEHYEGLEPFSAKAGEAPQDTSFGLGGALGGTGLASGRGARALHWSGLAARLFSLAYALHAHTHLFRRIQNTFWVIDRERDVCFLLFNNILPYGQGAMWDVWEKVEPELYKGLP</sequence>
<dbReference type="Pfam" id="PF00144">
    <property type="entry name" value="Beta-lactamase"/>
    <property type="match status" value="1"/>
</dbReference>
<dbReference type="AlphaFoldDB" id="A0AAV5GYA3"/>
<name>A0AAV5GYA3_9BASI</name>
<dbReference type="PANTHER" id="PTHR43283">
    <property type="entry name" value="BETA-LACTAMASE-RELATED"/>
    <property type="match status" value="1"/>
</dbReference>
<dbReference type="InterPro" id="IPR050789">
    <property type="entry name" value="Diverse_Enzym_Activities"/>
</dbReference>
<dbReference type="InterPro" id="IPR001466">
    <property type="entry name" value="Beta-lactam-related"/>
</dbReference>
<evidence type="ECO:0000259" key="1">
    <source>
        <dbReference type="Pfam" id="PF00144"/>
    </source>
</evidence>